<keyword evidence="4 8" id="KW-1003">Cell membrane</keyword>
<dbReference type="STRING" id="428127.EUBDOL_02237"/>
<feature type="transmembrane region" description="Helical" evidence="8">
    <location>
        <begin position="145"/>
        <end position="165"/>
    </location>
</feature>
<protein>
    <recommendedName>
        <fullName evidence="8">Transport permease protein</fullName>
    </recommendedName>
</protein>
<feature type="transmembrane region" description="Helical" evidence="8">
    <location>
        <begin position="265"/>
        <end position="283"/>
    </location>
</feature>
<dbReference type="InterPro" id="IPR047817">
    <property type="entry name" value="ABC2_TM_bact-type"/>
</dbReference>
<dbReference type="InterPro" id="IPR013525">
    <property type="entry name" value="ABC2_TM"/>
</dbReference>
<feature type="transmembrane region" description="Helical" evidence="8">
    <location>
        <begin position="104"/>
        <end position="125"/>
    </location>
</feature>
<keyword evidence="7 8" id="KW-0472">Membrane</keyword>
<evidence type="ECO:0000313" key="10">
    <source>
        <dbReference type="EMBL" id="EDP10223.1"/>
    </source>
</evidence>
<keyword evidence="6 8" id="KW-1133">Transmembrane helix</keyword>
<dbReference type="AlphaFoldDB" id="A8RFG6"/>
<comment type="similarity">
    <text evidence="2 8">Belongs to the ABC-2 integral membrane protein family.</text>
</comment>
<dbReference type="HOGENOM" id="CLU_060703_1_0_9"/>
<evidence type="ECO:0000259" key="9">
    <source>
        <dbReference type="PROSITE" id="PS51012"/>
    </source>
</evidence>
<evidence type="ECO:0000256" key="8">
    <source>
        <dbReference type="RuleBase" id="RU361157"/>
    </source>
</evidence>
<sequence>MMYNKIGLSCFFIYVCLYAKELSGMLKSIRYVLKENITNLYRIFCIAKYELLGEMRDSKFGIFWNFASPAIQIITFYLVFGLAMGRGDMEGIPYLPWVVVGFCAWWYIQPCIVHGCSAIFSKVNVITKMKFPISVLPMTVVLKELFNHFCMLAIALVVLFLYGYFPKLHWLGILYYMIAAIALVEAIALITSVLTMLWRDVKKLITSLMRMLLYLSGVLFPVSYWAKVPLVEFVMKLNPVFYIVQGYRDSVFFGKGPLAHPLLGLYFWIVVIAMLVIGSMLMYKFKKKLIDLI</sequence>
<dbReference type="EMBL" id="ABAW02000025">
    <property type="protein sequence ID" value="EDP10223.1"/>
    <property type="molecule type" value="Genomic_DNA"/>
</dbReference>
<dbReference type="GO" id="GO:0140359">
    <property type="term" value="F:ABC-type transporter activity"/>
    <property type="evidence" value="ECO:0007669"/>
    <property type="project" value="InterPro"/>
</dbReference>
<comment type="caution">
    <text evidence="10">The sequence shown here is derived from an EMBL/GenBank/DDBJ whole genome shotgun (WGS) entry which is preliminary data.</text>
</comment>
<dbReference type="Pfam" id="PF01061">
    <property type="entry name" value="ABC2_membrane"/>
    <property type="match status" value="1"/>
</dbReference>
<dbReference type="eggNOG" id="COG1682">
    <property type="taxonomic scope" value="Bacteria"/>
</dbReference>
<evidence type="ECO:0000256" key="5">
    <source>
        <dbReference type="ARBA" id="ARBA00022692"/>
    </source>
</evidence>
<dbReference type="GO" id="GO:0005886">
    <property type="term" value="C:plasma membrane"/>
    <property type="evidence" value="ECO:0007669"/>
    <property type="project" value="UniProtKB-SubCell"/>
</dbReference>
<evidence type="ECO:0000256" key="7">
    <source>
        <dbReference type="ARBA" id="ARBA00023136"/>
    </source>
</evidence>
<feature type="transmembrane region" description="Helical" evidence="8">
    <location>
        <begin position="171"/>
        <end position="196"/>
    </location>
</feature>
<evidence type="ECO:0000256" key="2">
    <source>
        <dbReference type="ARBA" id="ARBA00007783"/>
    </source>
</evidence>
<feature type="domain" description="ABC transmembrane type-2" evidence="9">
    <location>
        <begin position="60"/>
        <end position="288"/>
    </location>
</feature>
<dbReference type="PANTHER" id="PTHR30413">
    <property type="entry name" value="INNER MEMBRANE TRANSPORT PERMEASE"/>
    <property type="match status" value="1"/>
</dbReference>
<proteinExistence type="inferred from homology"/>
<feature type="transmembrane region" description="Helical" evidence="8">
    <location>
        <begin position="208"/>
        <end position="226"/>
    </location>
</feature>
<dbReference type="PROSITE" id="PS51012">
    <property type="entry name" value="ABC_TM2"/>
    <property type="match status" value="1"/>
</dbReference>
<evidence type="ECO:0000256" key="1">
    <source>
        <dbReference type="ARBA" id="ARBA00004651"/>
    </source>
</evidence>
<organism evidence="10 11">
    <name type="scientific">Amedibacillus dolichus DSM 3991</name>
    <dbReference type="NCBI Taxonomy" id="428127"/>
    <lineage>
        <taxon>Bacteria</taxon>
        <taxon>Bacillati</taxon>
        <taxon>Bacillota</taxon>
        <taxon>Erysipelotrichia</taxon>
        <taxon>Erysipelotrichales</taxon>
        <taxon>Erysipelotrichaceae</taxon>
        <taxon>Amedibacillus</taxon>
    </lineage>
</organism>
<evidence type="ECO:0000256" key="3">
    <source>
        <dbReference type="ARBA" id="ARBA00022448"/>
    </source>
</evidence>
<dbReference type="GO" id="GO:0015920">
    <property type="term" value="P:lipopolysaccharide transport"/>
    <property type="evidence" value="ECO:0007669"/>
    <property type="project" value="TreeGrafter"/>
</dbReference>
<evidence type="ECO:0000256" key="4">
    <source>
        <dbReference type="ARBA" id="ARBA00022475"/>
    </source>
</evidence>
<dbReference type="Proteomes" id="UP000004090">
    <property type="component" value="Unassembled WGS sequence"/>
</dbReference>
<dbReference type="PANTHER" id="PTHR30413:SF10">
    <property type="entry name" value="CAPSULE POLYSACCHARIDE EXPORT INNER-MEMBRANE PROTEIN CTRC"/>
    <property type="match status" value="1"/>
</dbReference>
<gene>
    <name evidence="10" type="ORF">EUBDOL_02237</name>
</gene>
<evidence type="ECO:0000313" key="11">
    <source>
        <dbReference type="Proteomes" id="UP000004090"/>
    </source>
</evidence>
<reference evidence="10 11" key="1">
    <citation type="submission" date="2007-09" db="EMBL/GenBank/DDBJ databases">
        <title>Draft genome sequence of Eubacterium dolichum (DSM 3991).</title>
        <authorList>
            <person name="Sudarsanam P."/>
            <person name="Ley R."/>
            <person name="Guruge J."/>
            <person name="Turnbaugh P.J."/>
            <person name="Mahowald M."/>
            <person name="Liep D."/>
            <person name="Gordon J."/>
        </authorList>
    </citation>
    <scope>NUCLEOTIDE SEQUENCE [LARGE SCALE GENOMIC DNA]</scope>
    <source>
        <strain evidence="10 11">DSM 3991</strain>
    </source>
</reference>
<feature type="transmembrane region" description="Helical" evidence="8">
    <location>
        <begin position="62"/>
        <end position="84"/>
    </location>
</feature>
<keyword evidence="5 8" id="KW-0812">Transmembrane</keyword>
<keyword evidence="3 8" id="KW-0813">Transport</keyword>
<comment type="subcellular location">
    <subcellularLocation>
        <location evidence="1 8">Cell membrane</location>
        <topology evidence="1 8">Multi-pass membrane protein</topology>
    </subcellularLocation>
</comment>
<name>A8RFG6_9FIRM</name>
<reference evidence="10 11" key="2">
    <citation type="submission" date="2007-09" db="EMBL/GenBank/DDBJ databases">
        <authorList>
            <person name="Fulton L."/>
            <person name="Clifton S."/>
            <person name="Fulton B."/>
            <person name="Xu J."/>
            <person name="Minx P."/>
            <person name="Pepin K.H."/>
            <person name="Johnson M."/>
            <person name="Thiruvilangam P."/>
            <person name="Bhonagiri V."/>
            <person name="Nash W.E."/>
            <person name="Mardis E.R."/>
            <person name="Wilson R.K."/>
        </authorList>
    </citation>
    <scope>NUCLEOTIDE SEQUENCE [LARGE SCALE GENOMIC DNA]</scope>
    <source>
        <strain evidence="10 11">DSM 3991</strain>
    </source>
</reference>
<accession>A8RFG6</accession>
<evidence type="ECO:0000256" key="6">
    <source>
        <dbReference type="ARBA" id="ARBA00022989"/>
    </source>
</evidence>